<evidence type="ECO:0000313" key="3">
    <source>
        <dbReference type="Proteomes" id="UP001153148"/>
    </source>
</evidence>
<protein>
    <submittedName>
        <fullName evidence="2">Uncharacterized protein</fullName>
    </submittedName>
</protein>
<proteinExistence type="predicted"/>
<reference evidence="2" key="1">
    <citation type="submission" date="2021-03" db="EMBL/GenBank/DDBJ databases">
        <authorList>
            <person name="Tran Van P."/>
        </authorList>
    </citation>
    <scope>NUCLEOTIDE SEQUENCE</scope>
</reference>
<organism evidence="2 3">
    <name type="scientific">Timema podura</name>
    <name type="common">Walking stick</name>
    <dbReference type="NCBI Taxonomy" id="61482"/>
    <lineage>
        <taxon>Eukaryota</taxon>
        <taxon>Metazoa</taxon>
        <taxon>Ecdysozoa</taxon>
        <taxon>Arthropoda</taxon>
        <taxon>Hexapoda</taxon>
        <taxon>Insecta</taxon>
        <taxon>Pterygota</taxon>
        <taxon>Neoptera</taxon>
        <taxon>Polyneoptera</taxon>
        <taxon>Phasmatodea</taxon>
        <taxon>Timematodea</taxon>
        <taxon>Timematoidea</taxon>
        <taxon>Timematidae</taxon>
        <taxon>Timema</taxon>
    </lineage>
</organism>
<feature type="region of interest" description="Disordered" evidence="1">
    <location>
        <begin position="31"/>
        <end position="55"/>
    </location>
</feature>
<feature type="compositionally biased region" description="Basic and acidic residues" evidence="1">
    <location>
        <begin position="40"/>
        <end position="55"/>
    </location>
</feature>
<name>A0ABN7NPA6_TIMPD</name>
<feature type="region of interest" description="Disordered" evidence="1">
    <location>
        <begin position="135"/>
        <end position="162"/>
    </location>
</feature>
<dbReference type="EMBL" id="CAJPIN010001957">
    <property type="protein sequence ID" value="CAG2054993.1"/>
    <property type="molecule type" value="Genomic_DNA"/>
</dbReference>
<gene>
    <name evidence="2" type="ORF">TPAB3V08_LOCUS2007</name>
</gene>
<accession>A0ABN7NPA6</accession>
<evidence type="ECO:0000313" key="2">
    <source>
        <dbReference type="EMBL" id="CAG2054993.1"/>
    </source>
</evidence>
<comment type="caution">
    <text evidence="2">The sequence shown here is derived from an EMBL/GenBank/DDBJ whole genome shotgun (WGS) entry which is preliminary data.</text>
</comment>
<sequence length="211" mass="23882">MFQIRFYLCEIQSKRFRGERLRDLLGGYRGRHSSNQQKINSREMKSCSVSREDNSSKSSYKLSKALDSWDVYVDSFTIQGCGVSSLRKYVLINICHDMKSGTTMKTHILISRYSERGPPIGTHCLGPFSYSEAGLSDENNSQKAHVTNTSDGNSPGSTSSARVLRKVQKVVVILRTDAVSSRTGDETRARQLLSPRYISKYLDRSYLRAFQ</sequence>
<feature type="compositionally biased region" description="Polar residues" evidence="1">
    <location>
        <begin position="137"/>
        <end position="161"/>
    </location>
</feature>
<evidence type="ECO:0000256" key="1">
    <source>
        <dbReference type="SAM" id="MobiDB-lite"/>
    </source>
</evidence>
<keyword evidence="3" id="KW-1185">Reference proteome</keyword>
<dbReference type="Proteomes" id="UP001153148">
    <property type="component" value="Unassembled WGS sequence"/>
</dbReference>